<dbReference type="SUPFAM" id="SSF55347">
    <property type="entry name" value="Glyceraldehyde-3-phosphate dehydrogenase-like, C-terminal domain"/>
    <property type="match status" value="1"/>
</dbReference>
<proteinExistence type="predicted"/>
<dbReference type="Pfam" id="PF01408">
    <property type="entry name" value="GFO_IDH_MocA"/>
    <property type="match status" value="1"/>
</dbReference>
<dbReference type="Gene3D" id="3.30.360.10">
    <property type="entry name" value="Dihydrodipicolinate Reductase, domain 2"/>
    <property type="match status" value="1"/>
</dbReference>
<dbReference type="SUPFAM" id="SSF51735">
    <property type="entry name" value="NAD(P)-binding Rossmann-fold domains"/>
    <property type="match status" value="1"/>
</dbReference>
<name>A0A9W7G6E9_9STRA</name>
<reference evidence="3" key="1">
    <citation type="journal article" date="2023" name="Commun. Biol.">
        <title>Genome analysis of Parmales, the sister group of diatoms, reveals the evolutionary specialization of diatoms from phago-mixotrophs to photoautotrophs.</title>
        <authorList>
            <person name="Ban H."/>
            <person name="Sato S."/>
            <person name="Yoshikawa S."/>
            <person name="Yamada K."/>
            <person name="Nakamura Y."/>
            <person name="Ichinomiya M."/>
            <person name="Sato N."/>
            <person name="Blanc-Mathieu R."/>
            <person name="Endo H."/>
            <person name="Kuwata A."/>
            <person name="Ogata H."/>
        </authorList>
    </citation>
    <scope>NUCLEOTIDE SEQUENCE [LARGE SCALE GENOMIC DNA]</scope>
</reference>
<dbReference type="InterPro" id="IPR000683">
    <property type="entry name" value="Gfo/Idh/MocA-like_OxRdtase_N"/>
</dbReference>
<organism evidence="2 3">
    <name type="scientific">Triparma columacea</name>
    <dbReference type="NCBI Taxonomy" id="722753"/>
    <lineage>
        <taxon>Eukaryota</taxon>
        <taxon>Sar</taxon>
        <taxon>Stramenopiles</taxon>
        <taxon>Ochrophyta</taxon>
        <taxon>Bolidophyceae</taxon>
        <taxon>Parmales</taxon>
        <taxon>Triparmaceae</taxon>
        <taxon>Triparma</taxon>
    </lineage>
</organism>
<dbReference type="OrthoDB" id="2129491at2759"/>
<evidence type="ECO:0000313" key="3">
    <source>
        <dbReference type="Proteomes" id="UP001165065"/>
    </source>
</evidence>
<dbReference type="Proteomes" id="UP001165065">
    <property type="component" value="Unassembled WGS sequence"/>
</dbReference>
<accession>A0A9W7G6E9</accession>
<dbReference type="PANTHER" id="PTHR46368">
    <property type="match status" value="1"/>
</dbReference>
<comment type="caution">
    <text evidence="2">The sequence shown here is derived from an EMBL/GenBank/DDBJ whole genome shotgun (WGS) entry which is preliminary data.</text>
</comment>
<evidence type="ECO:0000313" key="2">
    <source>
        <dbReference type="EMBL" id="GMI34942.1"/>
    </source>
</evidence>
<feature type="domain" description="Gfo/Idh/MocA-like oxidoreductase N-terminal" evidence="1">
    <location>
        <begin position="11"/>
        <end position="130"/>
    </location>
</feature>
<dbReference type="AlphaFoldDB" id="A0A9W7G6E9"/>
<sequence>MSNHGTTARGLRIAVLGTASIARKNIRAIALASSDISVVVVASRDPERARVYCGEVGLPESTSCCTYQDALNMDIINAVYIPLPTTLHLEWVTKAARAGKHILCEKPIAVDLETLNSIVSVCEEMNVELMDGVMFMHHPRLSTLVSTLRPLTPLHVSSSFTFLGDEDFFKNNIRCNGGDPLGCLGDLGYYNIRISLTAFDYTLPSHAHGVILEENEHGVPITMSCGMRWEDGRSCSFTCSFRMQTQQWVKIACKESHVDIDDFVIPNDETHANFDIVKEGFVEEARRCQSNKEQVEVENVKPQQTLMWEEFANRVQKRCEGGGQSSSGNFGMSYEVMTQLCIEACMRSAREGSREVDVRKSF</sequence>
<gene>
    <name evidence="2" type="ORF">TrCOL_g10978</name>
</gene>
<dbReference type="InterPro" id="IPR036291">
    <property type="entry name" value="NAD(P)-bd_dom_sf"/>
</dbReference>
<evidence type="ECO:0000259" key="1">
    <source>
        <dbReference type="Pfam" id="PF01408"/>
    </source>
</evidence>
<dbReference type="GO" id="GO:0000166">
    <property type="term" value="F:nucleotide binding"/>
    <property type="evidence" value="ECO:0007669"/>
    <property type="project" value="InterPro"/>
</dbReference>
<dbReference type="PANTHER" id="PTHR46368:SF4">
    <property type="entry name" value="OS10G0403700 PROTEIN"/>
    <property type="match status" value="1"/>
</dbReference>
<dbReference type="EMBL" id="BRYA01000888">
    <property type="protein sequence ID" value="GMI34942.1"/>
    <property type="molecule type" value="Genomic_DNA"/>
</dbReference>
<protein>
    <recommendedName>
        <fullName evidence="1">Gfo/Idh/MocA-like oxidoreductase N-terminal domain-containing protein</fullName>
    </recommendedName>
</protein>
<dbReference type="Gene3D" id="3.40.50.720">
    <property type="entry name" value="NAD(P)-binding Rossmann-like Domain"/>
    <property type="match status" value="1"/>
</dbReference>
<keyword evidence="3" id="KW-1185">Reference proteome</keyword>